<proteinExistence type="predicted"/>
<evidence type="ECO:0000313" key="2">
    <source>
        <dbReference type="Proteomes" id="UP001597231"/>
    </source>
</evidence>
<name>A0ABW3TWK2_9BACL</name>
<dbReference type="EMBL" id="JBHTLT010000032">
    <property type="protein sequence ID" value="MFD1204790.1"/>
    <property type="molecule type" value="Genomic_DNA"/>
</dbReference>
<dbReference type="Proteomes" id="UP001597231">
    <property type="component" value="Unassembled WGS sequence"/>
</dbReference>
<sequence length="104" mass="12332">MLPLNKDKTIISTLSYYTVERSIDWFQQKHRQSNFMILLYVDAVTTPKHHFPLENIQDMSFKAFSNGTGLFYLHTNQGVFTYGVERDPMDFIKAYRRLKGDQYI</sequence>
<dbReference type="RefSeq" id="WP_336822166.1">
    <property type="nucleotide sequence ID" value="NZ_JBHTLT010000032.1"/>
</dbReference>
<reference evidence="2" key="1">
    <citation type="journal article" date="2019" name="Int. J. Syst. Evol. Microbiol.">
        <title>The Global Catalogue of Microorganisms (GCM) 10K type strain sequencing project: providing services to taxonomists for standard genome sequencing and annotation.</title>
        <authorList>
            <consortium name="The Broad Institute Genomics Platform"/>
            <consortium name="The Broad Institute Genome Sequencing Center for Infectious Disease"/>
            <person name="Wu L."/>
            <person name="Ma J."/>
        </authorList>
    </citation>
    <scope>NUCLEOTIDE SEQUENCE [LARGE SCALE GENOMIC DNA]</scope>
    <source>
        <strain evidence="2">CCUG 53915</strain>
    </source>
</reference>
<comment type="caution">
    <text evidence="1">The sequence shown here is derived from an EMBL/GenBank/DDBJ whole genome shotgun (WGS) entry which is preliminary data.</text>
</comment>
<evidence type="ECO:0000313" key="1">
    <source>
        <dbReference type="EMBL" id="MFD1204790.1"/>
    </source>
</evidence>
<organism evidence="1 2">
    <name type="scientific">Sporosarcina contaminans</name>
    <dbReference type="NCBI Taxonomy" id="633403"/>
    <lineage>
        <taxon>Bacteria</taxon>
        <taxon>Bacillati</taxon>
        <taxon>Bacillota</taxon>
        <taxon>Bacilli</taxon>
        <taxon>Bacillales</taxon>
        <taxon>Caryophanaceae</taxon>
        <taxon>Sporosarcina</taxon>
    </lineage>
</organism>
<gene>
    <name evidence="1" type="ORF">ACFQ38_06725</name>
</gene>
<protein>
    <submittedName>
        <fullName evidence="1">Uncharacterized protein</fullName>
    </submittedName>
</protein>
<keyword evidence="2" id="KW-1185">Reference proteome</keyword>
<accession>A0ABW3TWK2</accession>